<keyword evidence="6" id="KW-0472">Membrane</keyword>
<evidence type="ECO:0000256" key="5">
    <source>
        <dbReference type="SAM" id="MobiDB-lite"/>
    </source>
</evidence>
<dbReference type="EMBL" id="ML977146">
    <property type="protein sequence ID" value="KAF1989035.1"/>
    <property type="molecule type" value="Genomic_DNA"/>
</dbReference>
<dbReference type="GO" id="GO:0008270">
    <property type="term" value="F:zinc ion binding"/>
    <property type="evidence" value="ECO:0007669"/>
    <property type="project" value="UniProtKB-KW"/>
</dbReference>
<dbReference type="AlphaFoldDB" id="A0A6G1H797"/>
<feature type="region of interest" description="Disordered" evidence="5">
    <location>
        <begin position="1"/>
        <end position="62"/>
    </location>
</feature>
<feature type="transmembrane region" description="Helical" evidence="6">
    <location>
        <begin position="166"/>
        <end position="184"/>
    </location>
</feature>
<evidence type="ECO:0000259" key="8">
    <source>
        <dbReference type="PROSITE" id="PS51292"/>
    </source>
</evidence>
<evidence type="ECO:0000256" key="2">
    <source>
        <dbReference type="ARBA" id="ARBA00022771"/>
    </source>
</evidence>
<feature type="compositionally biased region" description="Polar residues" evidence="5">
    <location>
        <begin position="1"/>
        <end position="10"/>
    </location>
</feature>
<keyword evidence="3" id="KW-0862">Zinc</keyword>
<dbReference type="InterPro" id="IPR011016">
    <property type="entry name" value="Znf_RING-CH"/>
</dbReference>
<keyword evidence="6" id="KW-0812">Transmembrane</keyword>
<name>A0A6G1H797_9PEZI</name>
<keyword evidence="6" id="KW-1133">Transmembrane helix</keyword>
<evidence type="ECO:0000313" key="9">
    <source>
        <dbReference type="EMBL" id="KAF1989035.1"/>
    </source>
</evidence>
<protein>
    <submittedName>
        <fullName evidence="9">Uncharacterized protein</fullName>
    </submittedName>
</protein>
<dbReference type="Proteomes" id="UP000800041">
    <property type="component" value="Unassembled WGS sequence"/>
</dbReference>
<gene>
    <name evidence="9" type="ORF">K402DRAFT_327563</name>
</gene>
<evidence type="ECO:0000313" key="10">
    <source>
        <dbReference type="Proteomes" id="UP000800041"/>
    </source>
</evidence>
<evidence type="ECO:0000256" key="4">
    <source>
        <dbReference type="PROSITE-ProRule" id="PRU00175"/>
    </source>
</evidence>
<evidence type="ECO:0000256" key="6">
    <source>
        <dbReference type="SAM" id="Phobius"/>
    </source>
</evidence>
<evidence type="ECO:0000256" key="1">
    <source>
        <dbReference type="ARBA" id="ARBA00022723"/>
    </source>
</evidence>
<dbReference type="CDD" id="cd16495">
    <property type="entry name" value="RING_CH-C4HC3_MARCH"/>
    <property type="match status" value="1"/>
</dbReference>
<dbReference type="SUPFAM" id="SSF57850">
    <property type="entry name" value="RING/U-box"/>
    <property type="match status" value="1"/>
</dbReference>
<keyword evidence="2 4" id="KW-0863">Zinc-finger</keyword>
<dbReference type="PROSITE" id="PS51292">
    <property type="entry name" value="ZF_RING_CH"/>
    <property type="match status" value="1"/>
</dbReference>
<accession>A0A6G1H797</accession>
<organism evidence="9 10">
    <name type="scientific">Aulographum hederae CBS 113979</name>
    <dbReference type="NCBI Taxonomy" id="1176131"/>
    <lineage>
        <taxon>Eukaryota</taxon>
        <taxon>Fungi</taxon>
        <taxon>Dikarya</taxon>
        <taxon>Ascomycota</taxon>
        <taxon>Pezizomycotina</taxon>
        <taxon>Dothideomycetes</taxon>
        <taxon>Pleosporomycetidae</taxon>
        <taxon>Aulographales</taxon>
        <taxon>Aulographaceae</taxon>
    </lineage>
</organism>
<dbReference type="PANTHER" id="PTHR46347:SF1">
    <property type="entry name" value="RING_FYVE_PHD ZINC FINGER SUPERFAMILY PROTEIN"/>
    <property type="match status" value="1"/>
</dbReference>
<dbReference type="Pfam" id="PF12906">
    <property type="entry name" value="RINGv"/>
    <property type="match status" value="1"/>
</dbReference>
<feature type="domain" description="RING-type" evidence="7">
    <location>
        <begin position="68"/>
        <end position="145"/>
    </location>
</feature>
<feature type="compositionally biased region" description="Basic and acidic residues" evidence="5">
    <location>
        <begin position="42"/>
        <end position="51"/>
    </location>
</feature>
<dbReference type="Gene3D" id="3.30.40.10">
    <property type="entry name" value="Zinc/RING finger domain, C3HC4 (zinc finger)"/>
    <property type="match status" value="1"/>
</dbReference>
<sequence>MTSTGFQPSAWQWPDSMPKATEKPEQSDDQMDNPNEGPGIHDQAENLHDTTDGNTARPRTKTYPPRTCRICLETVQPTFHPPSEHIPTMFRPQGNVTYDSEEGRLLKPCKCKGTQKYVHEKCLESWRTSSAGSGSQNYYKCPTCRHSYRIERVKWGNWLRSTASQVGLTITILIFTIFLLGFFADPVLNTYYWFHGIDYVDIEDEEASTWGLHFANGLVSLGLLSFLKTFLSAPVRFFNFRIGGTGNAQVGNTGRDRLQNVSWLVVLIGVMTFLWAVWKGVRALTRRFLEGAAERVMDVDGEDPDDAENEQ</sequence>
<proteinExistence type="predicted"/>
<dbReference type="PANTHER" id="PTHR46347">
    <property type="entry name" value="RING/FYVE/PHD ZINC FINGER SUPERFAMILY PROTEIN"/>
    <property type="match status" value="1"/>
</dbReference>
<dbReference type="InterPro" id="IPR001841">
    <property type="entry name" value="Znf_RING"/>
</dbReference>
<feature type="domain" description="RING-CH-type" evidence="8">
    <location>
        <begin position="60"/>
        <end position="151"/>
    </location>
</feature>
<feature type="transmembrane region" description="Helical" evidence="6">
    <location>
        <begin position="261"/>
        <end position="278"/>
    </location>
</feature>
<dbReference type="InterPro" id="IPR013083">
    <property type="entry name" value="Znf_RING/FYVE/PHD"/>
</dbReference>
<keyword evidence="1" id="KW-0479">Metal-binding</keyword>
<evidence type="ECO:0000259" key="7">
    <source>
        <dbReference type="PROSITE" id="PS50089"/>
    </source>
</evidence>
<evidence type="ECO:0000256" key="3">
    <source>
        <dbReference type="ARBA" id="ARBA00022833"/>
    </source>
</evidence>
<dbReference type="SMART" id="SM00744">
    <property type="entry name" value="RINGv"/>
    <property type="match status" value="1"/>
</dbReference>
<dbReference type="PROSITE" id="PS50089">
    <property type="entry name" value="ZF_RING_2"/>
    <property type="match status" value="1"/>
</dbReference>
<dbReference type="OrthoDB" id="264354at2759"/>
<reference evidence="9" key="1">
    <citation type="journal article" date="2020" name="Stud. Mycol.">
        <title>101 Dothideomycetes genomes: a test case for predicting lifestyles and emergence of pathogens.</title>
        <authorList>
            <person name="Haridas S."/>
            <person name="Albert R."/>
            <person name="Binder M."/>
            <person name="Bloem J."/>
            <person name="Labutti K."/>
            <person name="Salamov A."/>
            <person name="Andreopoulos B."/>
            <person name="Baker S."/>
            <person name="Barry K."/>
            <person name="Bills G."/>
            <person name="Bluhm B."/>
            <person name="Cannon C."/>
            <person name="Castanera R."/>
            <person name="Culley D."/>
            <person name="Daum C."/>
            <person name="Ezra D."/>
            <person name="Gonzalez J."/>
            <person name="Henrissat B."/>
            <person name="Kuo A."/>
            <person name="Liang C."/>
            <person name="Lipzen A."/>
            <person name="Lutzoni F."/>
            <person name="Magnuson J."/>
            <person name="Mondo S."/>
            <person name="Nolan M."/>
            <person name="Ohm R."/>
            <person name="Pangilinan J."/>
            <person name="Park H.-J."/>
            <person name="Ramirez L."/>
            <person name="Alfaro M."/>
            <person name="Sun H."/>
            <person name="Tritt A."/>
            <person name="Yoshinaga Y."/>
            <person name="Zwiers L.-H."/>
            <person name="Turgeon B."/>
            <person name="Goodwin S."/>
            <person name="Spatafora J."/>
            <person name="Crous P."/>
            <person name="Grigoriev I."/>
        </authorList>
    </citation>
    <scope>NUCLEOTIDE SEQUENCE</scope>
    <source>
        <strain evidence="9">CBS 113979</strain>
    </source>
</reference>
<keyword evidence="10" id="KW-1185">Reference proteome</keyword>